<feature type="chain" id="PRO_5047216346" evidence="1">
    <location>
        <begin position="39"/>
        <end position="310"/>
    </location>
</feature>
<accession>A0ABT5HN49</accession>
<dbReference type="SUPFAM" id="SSF48452">
    <property type="entry name" value="TPR-like"/>
    <property type="match status" value="1"/>
</dbReference>
<dbReference type="InterPro" id="IPR019734">
    <property type="entry name" value="TPR_rpt"/>
</dbReference>
<organism evidence="2 3">
    <name type="scientific">Asticcacaulis machinosus</name>
    <dbReference type="NCBI Taxonomy" id="2984211"/>
    <lineage>
        <taxon>Bacteria</taxon>
        <taxon>Pseudomonadati</taxon>
        <taxon>Pseudomonadota</taxon>
        <taxon>Alphaproteobacteria</taxon>
        <taxon>Caulobacterales</taxon>
        <taxon>Caulobacteraceae</taxon>
        <taxon>Asticcacaulis</taxon>
    </lineage>
</organism>
<evidence type="ECO:0000313" key="3">
    <source>
        <dbReference type="Proteomes" id="UP001218579"/>
    </source>
</evidence>
<dbReference type="RefSeq" id="WP_272745884.1">
    <property type="nucleotide sequence ID" value="NZ_JAQQKV010000004.1"/>
</dbReference>
<sequence length="310" mass="33440">MRWQQTAAKKWTLRHCVSGLVMAIALTGGMSVMSTAVAQNYAISDEDDATPADPNAPAAIVWDKKRLDRLDRNVRKLERAVQKTENKAAPPILVEPDPEVVALQATVDFLSRKLDEQAAVLTRLTGQLEEANFAATQAQSQVQALTARTDTLTKRVDLLDAKSKDFEAALAGPPPPPPTTGSAEADFDQAYSLMSSNQLDEATTAFEAFTTQWPKSAQVAEAWFRLGQIRTMRGDISGSVAAYATSLKGWPKASWAPESTVKLATALADLNRKVETCAALTEFDKRYAAQASAPMKSQAKALKGKAQCAA</sequence>
<dbReference type="Gene3D" id="1.25.40.10">
    <property type="entry name" value="Tetratricopeptide repeat domain"/>
    <property type="match status" value="1"/>
</dbReference>
<gene>
    <name evidence="2" type="ORF">PQU98_15565</name>
</gene>
<dbReference type="Pfam" id="PF13174">
    <property type="entry name" value="TPR_6"/>
    <property type="match status" value="1"/>
</dbReference>
<proteinExistence type="predicted"/>
<dbReference type="EMBL" id="JAQQKV010000004">
    <property type="protein sequence ID" value="MDC7677560.1"/>
    <property type="molecule type" value="Genomic_DNA"/>
</dbReference>
<protein>
    <submittedName>
        <fullName evidence="2">Tetratricopeptide repeat protein</fullName>
    </submittedName>
</protein>
<dbReference type="Proteomes" id="UP001218579">
    <property type="component" value="Unassembled WGS sequence"/>
</dbReference>
<evidence type="ECO:0000256" key="1">
    <source>
        <dbReference type="SAM" id="SignalP"/>
    </source>
</evidence>
<keyword evidence="1" id="KW-0732">Signal</keyword>
<name>A0ABT5HN49_9CAUL</name>
<dbReference type="Gene3D" id="1.10.287.1490">
    <property type="match status" value="1"/>
</dbReference>
<keyword evidence="3" id="KW-1185">Reference proteome</keyword>
<feature type="signal peptide" evidence="1">
    <location>
        <begin position="1"/>
        <end position="38"/>
    </location>
</feature>
<comment type="caution">
    <text evidence="2">The sequence shown here is derived from an EMBL/GenBank/DDBJ whole genome shotgun (WGS) entry which is preliminary data.</text>
</comment>
<reference evidence="2 3" key="1">
    <citation type="submission" date="2023-01" db="EMBL/GenBank/DDBJ databases">
        <title>Novel species of the genus Asticcacaulis isolated from rivers.</title>
        <authorList>
            <person name="Lu H."/>
        </authorList>
    </citation>
    <scope>NUCLEOTIDE SEQUENCE [LARGE SCALE GENOMIC DNA]</scope>
    <source>
        <strain evidence="2 3">LKC15W</strain>
    </source>
</reference>
<evidence type="ECO:0000313" key="2">
    <source>
        <dbReference type="EMBL" id="MDC7677560.1"/>
    </source>
</evidence>
<dbReference type="InterPro" id="IPR011990">
    <property type="entry name" value="TPR-like_helical_dom_sf"/>
</dbReference>